<name>W8ESR6_9BACT</name>
<gene>
    <name evidence="1" type="ORF">Hsw_PA0230</name>
</gene>
<sequence length="122" mass="14085">MVRYFTLVNGTGGKYDEPFFCFNSLAEVTSVAERFHDYHGVPKYSDLLHTWPEHKQFYVFADYMIHLFAYAIRLDAGASSTHPVYVLCGGEYRPIAESFTEFLALYKRDSAVLYMGDEEPDE</sequence>
<evidence type="ECO:0000313" key="2">
    <source>
        <dbReference type="Proteomes" id="UP000019423"/>
    </source>
</evidence>
<dbReference type="Proteomes" id="UP000019423">
    <property type="component" value="Plasmid pHsw1"/>
</dbReference>
<reference evidence="1 2" key="1">
    <citation type="submission" date="2014-01" db="EMBL/GenBank/DDBJ databases">
        <title>Complete sequence of plasmid1 of ionizing-radiation resistance bacterium Hymenobacter swuensis DY53.</title>
        <authorList>
            <person name="Jung J.-H."/>
            <person name="Jeong S.-W."/>
            <person name="Joe M.-H."/>
            <person name="Cho y.-j."/>
            <person name="Kim M.-K."/>
            <person name="Lim S.-Y."/>
        </authorList>
    </citation>
    <scope>NUCLEOTIDE SEQUENCE [LARGE SCALE GENOMIC DNA]</scope>
    <source>
        <strain evidence="1 2">DY53</strain>
        <plasmid evidence="1 2">pHsw1</plasmid>
    </source>
</reference>
<dbReference type="EMBL" id="CP007144">
    <property type="protein sequence ID" value="AHJ95563.1"/>
    <property type="molecule type" value="Genomic_DNA"/>
</dbReference>
<organism evidence="1 2">
    <name type="scientific">Hymenobacter swuensis DY53</name>
    <dbReference type="NCBI Taxonomy" id="1227739"/>
    <lineage>
        <taxon>Bacteria</taxon>
        <taxon>Pseudomonadati</taxon>
        <taxon>Bacteroidota</taxon>
        <taxon>Cytophagia</taxon>
        <taxon>Cytophagales</taxon>
        <taxon>Hymenobacteraceae</taxon>
        <taxon>Hymenobacter</taxon>
    </lineage>
</organism>
<proteinExistence type="predicted"/>
<keyword evidence="2" id="KW-1185">Reference proteome</keyword>
<dbReference type="HOGENOM" id="CLU_2023555_0_0_10"/>
<protein>
    <recommendedName>
        <fullName evidence="3">Knr4/Smi1-like domain-containing protein</fullName>
    </recommendedName>
</protein>
<keyword evidence="1" id="KW-0614">Plasmid</keyword>
<evidence type="ECO:0008006" key="3">
    <source>
        <dbReference type="Google" id="ProtNLM"/>
    </source>
</evidence>
<evidence type="ECO:0000313" key="1">
    <source>
        <dbReference type="EMBL" id="AHJ95563.1"/>
    </source>
</evidence>
<dbReference type="PATRIC" id="fig|1227739.3.peg.250"/>
<accession>W8ESR6</accession>
<dbReference type="AlphaFoldDB" id="W8ESR6"/>
<geneLocation type="plasmid" evidence="1 2">
    <name>pHsw1</name>
</geneLocation>
<dbReference type="KEGG" id="hsw:Hsw_PA0230"/>